<feature type="transmembrane region" description="Helical" evidence="1">
    <location>
        <begin position="67"/>
        <end position="89"/>
    </location>
</feature>
<dbReference type="Gene3D" id="3.90.226.10">
    <property type="entry name" value="2-enoyl-CoA Hydratase, Chain A, domain 1"/>
    <property type="match status" value="1"/>
</dbReference>
<organism evidence="2 3">
    <name type="scientific">Halomonas eurihalina</name>
    <dbReference type="NCBI Taxonomy" id="42566"/>
    <lineage>
        <taxon>Bacteria</taxon>
        <taxon>Pseudomonadati</taxon>
        <taxon>Pseudomonadota</taxon>
        <taxon>Gammaproteobacteria</taxon>
        <taxon>Oceanospirillales</taxon>
        <taxon>Halomonadaceae</taxon>
        <taxon>Halomonas</taxon>
    </lineage>
</organism>
<dbReference type="OrthoDB" id="5389341at2"/>
<dbReference type="RefSeq" id="WP_149320897.1">
    <property type="nucleotide sequence ID" value="NZ_JARWAH010000002.1"/>
</dbReference>
<keyword evidence="1" id="KW-1133">Transmembrane helix</keyword>
<comment type="caution">
    <text evidence="2">The sequence shown here is derived from an EMBL/GenBank/DDBJ whole genome shotgun (WGS) entry which is preliminary data.</text>
</comment>
<gene>
    <name evidence="2" type="ORF">FZZ93_03210</name>
</gene>
<reference evidence="2 3" key="1">
    <citation type="submission" date="2019-08" db="EMBL/GenBank/DDBJ databases">
        <title>Draft Genome Sequence of Halomonas eurihalina Isolated from Preserved Hide-surface.</title>
        <authorList>
            <person name="Hussain S.A."/>
            <person name="Xu A."/>
            <person name="Sarker M."/>
            <person name="Sommers C."/>
        </authorList>
    </citation>
    <scope>NUCLEOTIDE SEQUENCE [LARGE SCALE GENOMIC DNA]</scope>
    <source>
        <strain evidence="2 3">MS1</strain>
    </source>
</reference>
<sequence length="107" mass="11609">MLYQDHGITVTRNRDDIATLTFDLKDKAINTLSRSAIQELRAAVKALQVNEALRGLRITSARDDFSVGAYISGAAVLALLSMLIAVSVLRKHAQKSGGMTAEEFSCQ</sequence>
<dbReference type="AlphaFoldDB" id="A0A5D9DBQ1"/>
<dbReference type="InterPro" id="IPR029045">
    <property type="entry name" value="ClpP/crotonase-like_dom_sf"/>
</dbReference>
<name>A0A5D9DBQ1_HALER</name>
<evidence type="ECO:0000313" key="3">
    <source>
        <dbReference type="Proteomes" id="UP000324260"/>
    </source>
</evidence>
<keyword evidence="3" id="KW-1185">Reference proteome</keyword>
<proteinExistence type="predicted"/>
<accession>A0A5D9DBQ1</accession>
<keyword evidence="1" id="KW-0472">Membrane</keyword>
<dbReference type="EMBL" id="VTPU01000002">
    <property type="protein sequence ID" value="TZG40923.1"/>
    <property type="molecule type" value="Genomic_DNA"/>
</dbReference>
<evidence type="ECO:0000313" key="2">
    <source>
        <dbReference type="EMBL" id="TZG40923.1"/>
    </source>
</evidence>
<dbReference type="SUPFAM" id="SSF52096">
    <property type="entry name" value="ClpP/crotonase"/>
    <property type="match status" value="1"/>
</dbReference>
<protein>
    <submittedName>
        <fullName evidence="2">Uncharacterized protein</fullName>
    </submittedName>
</protein>
<evidence type="ECO:0000256" key="1">
    <source>
        <dbReference type="SAM" id="Phobius"/>
    </source>
</evidence>
<dbReference type="Proteomes" id="UP000324260">
    <property type="component" value="Unassembled WGS sequence"/>
</dbReference>
<keyword evidence="1" id="KW-0812">Transmembrane</keyword>